<dbReference type="PROSITE" id="PS50893">
    <property type="entry name" value="ABC_TRANSPORTER_2"/>
    <property type="match status" value="1"/>
</dbReference>
<keyword evidence="1" id="KW-0547">Nucleotide-binding</keyword>
<dbReference type="InterPro" id="IPR017871">
    <property type="entry name" value="ABC_transporter-like_CS"/>
</dbReference>
<sequence length="291" mass="33672">VRHSINTYLSGYLKEENIRFAEKIEFFAHPPKQRQEMNILISYDNLTKSFKEFTLEVEQGIIRQGEIIGIVGPNAIGKTTFVKMLAGVTEPTKGKIEYDLKISYKPQYISPEYDGSAREFFEKTSQELFTSSFLKAEVYEPMHLKYLLDRQLDTLSGGELQRVAIASCLVKEADIFLIDEPSAYLDSEQRMLVSRMLRRVIEKSGKSAMIVDHDVYFIDMVSDALVVFDGESGRSGKARGPYSLHEGMNRFLKDVDITFRRDEDTHRPRVNKTDSYMDRQQKQNGEYYYKM</sequence>
<dbReference type="SUPFAM" id="SSF52540">
    <property type="entry name" value="P-loop containing nucleoside triphosphate hydrolases"/>
    <property type="match status" value="1"/>
</dbReference>
<protein>
    <recommendedName>
        <fullName evidence="3">ABC transporter domain-containing protein</fullName>
    </recommendedName>
</protein>
<dbReference type="GO" id="GO:0005524">
    <property type="term" value="F:ATP binding"/>
    <property type="evidence" value="ECO:0007669"/>
    <property type="project" value="UniProtKB-KW"/>
</dbReference>
<proteinExistence type="predicted"/>
<gene>
    <name evidence="4" type="ORF">S01H4_09262</name>
</gene>
<evidence type="ECO:0000313" key="4">
    <source>
        <dbReference type="EMBL" id="GAG55202.1"/>
    </source>
</evidence>
<dbReference type="GO" id="GO:0016887">
    <property type="term" value="F:ATP hydrolysis activity"/>
    <property type="evidence" value="ECO:0007669"/>
    <property type="project" value="InterPro"/>
</dbReference>
<feature type="non-terminal residue" evidence="4">
    <location>
        <position position="1"/>
    </location>
</feature>
<comment type="caution">
    <text evidence="4">The sequence shown here is derived from an EMBL/GenBank/DDBJ whole genome shotgun (WGS) entry which is preliminary data.</text>
</comment>
<evidence type="ECO:0000259" key="3">
    <source>
        <dbReference type="PROSITE" id="PS50893"/>
    </source>
</evidence>
<dbReference type="FunFam" id="3.40.50.300:FF:001546">
    <property type="entry name" value="RNase L inhibitor homolog"/>
    <property type="match status" value="1"/>
</dbReference>
<dbReference type="AlphaFoldDB" id="X0ZA74"/>
<dbReference type="Pfam" id="PF00005">
    <property type="entry name" value="ABC_tran"/>
    <property type="match status" value="1"/>
</dbReference>
<dbReference type="PANTHER" id="PTHR19248">
    <property type="entry name" value="ATP-BINDING TRANSPORT PROTEIN-RELATED"/>
    <property type="match status" value="1"/>
</dbReference>
<accession>X0ZA74</accession>
<organism evidence="4">
    <name type="scientific">marine sediment metagenome</name>
    <dbReference type="NCBI Taxonomy" id="412755"/>
    <lineage>
        <taxon>unclassified sequences</taxon>
        <taxon>metagenomes</taxon>
        <taxon>ecological metagenomes</taxon>
    </lineage>
</organism>
<keyword evidence="2" id="KW-0067">ATP-binding</keyword>
<reference evidence="4" key="1">
    <citation type="journal article" date="2014" name="Front. Microbiol.">
        <title>High frequency of phylogenetically diverse reductive dehalogenase-homologous genes in deep subseafloor sedimentary metagenomes.</title>
        <authorList>
            <person name="Kawai M."/>
            <person name="Futagami T."/>
            <person name="Toyoda A."/>
            <person name="Takaki Y."/>
            <person name="Nishi S."/>
            <person name="Hori S."/>
            <person name="Arai W."/>
            <person name="Tsubouchi T."/>
            <person name="Morono Y."/>
            <person name="Uchiyama I."/>
            <person name="Ito T."/>
            <person name="Fujiyama A."/>
            <person name="Inagaki F."/>
            <person name="Takami H."/>
        </authorList>
    </citation>
    <scope>NUCLEOTIDE SEQUENCE</scope>
    <source>
        <strain evidence="4">Expedition CK06-06</strain>
    </source>
</reference>
<dbReference type="EMBL" id="BART01003312">
    <property type="protein sequence ID" value="GAG55202.1"/>
    <property type="molecule type" value="Genomic_DNA"/>
</dbReference>
<dbReference type="SMART" id="SM00382">
    <property type="entry name" value="AAA"/>
    <property type="match status" value="1"/>
</dbReference>
<name>X0ZA74_9ZZZZ</name>
<dbReference type="PROSITE" id="PS00211">
    <property type="entry name" value="ABC_TRANSPORTER_1"/>
    <property type="match status" value="1"/>
</dbReference>
<feature type="domain" description="ABC transporter" evidence="3">
    <location>
        <begin position="41"/>
        <end position="254"/>
    </location>
</feature>
<dbReference type="InterPro" id="IPR027417">
    <property type="entry name" value="P-loop_NTPase"/>
</dbReference>
<evidence type="ECO:0000256" key="1">
    <source>
        <dbReference type="ARBA" id="ARBA00022741"/>
    </source>
</evidence>
<evidence type="ECO:0000256" key="2">
    <source>
        <dbReference type="ARBA" id="ARBA00022840"/>
    </source>
</evidence>
<dbReference type="Gene3D" id="3.40.50.300">
    <property type="entry name" value="P-loop containing nucleotide triphosphate hydrolases"/>
    <property type="match status" value="1"/>
</dbReference>
<dbReference type="InterPro" id="IPR003439">
    <property type="entry name" value="ABC_transporter-like_ATP-bd"/>
</dbReference>
<dbReference type="InterPro" id="IPR013283">
    <property type="entry name" value="RLI1"/>
</dbReference>
<dbReference type="InterPro" id="IPR003593">
    <property type="entry name" value="AAA+_ATPase"/>
</dbReference>